<keyword evidence="2" id="KW-0732">Signal</keyword>
<accession>A0A1H7CLW3</accession>
<proteinExistence type="predicted"/>
<feature type="region of interest" description="Disordered" evidence="1">
    <location>
        <begin position="46"/>
        <end position="95"/>
    </location>
</feature>
<dbReference type="RefSeq" id="WP_091835067.1">
    <property type="nucleotide sequence ID" value="NZ_FNZK01000023.1"/>
</dbReference>
<dbReference type="STRING" id="84035.SAMN05660742_12312"/>
<evidence type="ECO:0000313" key="4">
    <source>
        <dbReference type="Proteomes" id="UP000199662"/>
    </source>
</evidence>
<dbReference type="Proteomes" id="UP000199662">
    <property type="component" value="Unassembled WGS sequence"/>
</dbReference>
<name>A0A1H7CLW3_9FIRM</name>
<evidence type="ECO:0000256" key="2">
    <source>
        <dbReference type="SAM" id="SignalP"/>
    </source>
</evidence>
<sequence length="95" mass="9710">MNKNLNKLVVSGLMAAAVFGLGFSNTAVHASALDQATVNMSVVYGSGNDGKQVTNKDEQNTSISVAHVMSTGSNQSNATNGSDGENVSLSPAHEL</sequence>
<organism evidence="3 4">
    <name type="scientific">Propionispira arboris</name>
    <dbReference type="NCBI Taxonomy" id="84035"/>
    <lineage>
        <taxon>Bacteria</taxon>
        <taxon>Bacillati</taxon>
        <taxon>Bacillota</taxon>
        <taxon>Negativicutes</taxon>
        <taxon>Selenomonadales</taxon>
        <taxon>Selenomonadaceae</taxon>
        <taxon>Propionispira</taxon>
    </lineage>
</organism>
<keyword evidence="4" id="KW-1185">Reference proteome</keyword>
<evidence type="ECO:0000313" key="3">
    <source>
        <dbReference type="EMBL" id="SEJ90639.1"/>
    </source>
</evidence>
<reference evidence="3 4" key="1">
    <citation type="submission" date="2016-10" db="EMBL/GenBank/DDBJ databases">
        <authorList>
            <person name="de Groot N.N."/>
        </authorList>
    </citation>
    <scope>NUCLEOTIDE SEQUENCE [LARGE SCALE GENOMIC DNA]</scope>
    <source>
        <strain evidence="3 4">DSM 2179</strain>
    </source>
</reference>
<evidence type="ECO:0000256" key="1">
    <source>
        <dbReference type="SAM" id="MobiDB-lite"/>
    </source>
</evidence>
<dbReference type="EMBL" id="FNZK01000023">
    <property type="protein sequence ID" value="SEJ90639.1"/>
    <property type="molecule type" value="Genomic_DNA"/>
</dbReference>
<feature type="compositionally biased region" description="Polar residues" evidence="1">
    <location>
        <begin position="60"/>
        <end position="89"/>
    </location>
</feature>
<gene>
    <name evidence="3" type="ORF">SAMN05660742_12312</name>
</gene>
<protein>
    <submittedName>
        <fullName evidence="3">Uncharacterized protein</fullName>
    </submittedName>
</protein>
<feature type="chain" id="PRO_5039346432" evidence="2">
    <location>
        <begin position="31"/>
        <end position="95"/>
    </location>
</feature>
<dbReference type="AlphaFoldDB" id="A0A1H7CLW3"/>
<feature type="signal peptide" evidence="2">
    <location>
        <begin position="1"/>
        <end position="30"/>
    </location>
</feature>